<gene>
    <name evidence="1" type="ORF">DEA37_0000169</name>
</gene>
<reference evidence="1 2" key="1">
    <citation type="journal article" date="2019" name="Gigascience">
        <title>Whole-genome sequence of the oriental lung fluke Paragonimus westermani.</title>
        <authorList>
            <person name="Oey H."/>
            <person name="Zakrzewski M."/>
            <person name="Narain K."/>
            <person name="Devi K.R."/>
            <person name="Agatsuma T."/>
            <person name="Nawaratna S."/>
            <person name="Gobert G.N."/>
            <person name="Jones M.K."/>
            <person name="Ragan M.A."/>
            <person name="McManus D.P."/>
            <person name="Krause L."/>
        </authorList>
    </citation>
    <scope>NUCLEOTIDE SEQUENCE [LARGE SCALE GENOMIC DNA]</scope>
    <source>
        <strain evidence="1 2">IND2009</strain>
    </source>
</reference>
<dbReference type="InterPro" id="IPR035979">
    <property type="entry name" value="RBD_domain_sf"/>
</dbReference>
<dbReference type="EMBL" id="QNGE01000997">
    <property type="protein sequence ID" value="KAA3678689.1"/>
    <property type="molecule type" value="Genomic_DNA"/>
</dbReference>
<dbReference type="InterPro" id="IPR012677">
    <property type="entry name" value="Nucleotide-bd_a/b_plait_sf"/>
</dbReference>
<dbReference type="Proteomes" id="UP000324629">
    <property type="component" value="Unassembled WGS sequence"/>
</dbReference>
<name>A0A5J4NT73_9TREM</name>
<accession>A0A5J4NT73</accession>
<dbReference type="AlphaFoldDB" id="A0A5J4NT73"/>
<dbReference type="Gene3D" id="3.30.70.330">
    <property type="match status" value="1"/>
</dbReference>
<evidence type="ECO:0000313" key="1">
    <source>
        <dbReference type="EMBL" id="KAA3678689.1"/>
    </source>
</evidence>
<keyword evidence="2" id="KW-1185">Reference proteome</keyword>
<organism evidence="1 2">
    <name type="scientific">Paragonimus westermani</name>
    <dbReference type="NCBI Taxonomy" id="34504"/>
    <lineage>
        <taxon>Eukaryota</taxon>
        <taxon>Metazoa</taxon>
        <taxon>Spiralia</taxon>
        <taxon>Lophotrochozoa</taxon>
        <taxon>Platyhelminthes</taxon>
        <taxon>Trematoda</taxon>
        <taxon>Digenea</taxon>
        <taxon>Plagiorchiida</taxon>
        <taxon>Troglotremata</taxon>
        <taxon>Troglotrematidae</taxon>
        <taxon>Paragonimus</taxon>
    </lineage>
</organism>
<proteinExistence type="predicted"/>
<sequence length="160" mass="18542">MESSPLVIEGLTAIHVLLAGRVHHYLYAKRSKDDGIWVANIHPFLDENTLWTFFSQFGTVIDVEFHVLQAGALIRFEDAKTCDKVLTIPMKNKYPMDIAKLELPDPLRTQKLEWISDYQVAKKESEAALEAYFKHLSDKRTQVDEDGWIVVNKKRRFQSH</sequence>
<protein>
    <recommendedName>
        <fullName evidence="3">RRM domain-containing protein</fullName>
    </recommendedName>
</protein>
<comment type="caution">
    <text evidence="1">The sequence shown here is derived from an EMBL/GenBank/DDBJ whole genome shotgun (WGS) entry which is preliminary data.</text>
</comment>
<dbReference type="GO" id="GO:0003676">
    <property type="term" value="F:nucleic acid binding"/>
    <property type="evidence" value="ECO:0007669"/>
    <property type="project" value="InterPro"/>
</dbReference>
<dbReference type="CDD" id="cd00590">
    <property type="entry name" value="RRM_SF"/>
    <property type="match status" value="1"/>
</dbReference>
<evidence type="ECO:0008006" key="3">
    <source>
        <dbReference type="Google" id="ProtNLM"/>
    </source>
</evidence>
<dbReference type="SUPFAM" id="SSF54928">
    <property type="entry name" value="RNA-binding domain, RBD"/>
    <property type="match status" value="1"/>
</dbReference>
<evidence type="ECO:0000313" key="2">
    <source>
        <dbReference type="Proteomes" id="UP000324629"/>
    </source>
</evidence>